<dbReference type="InterPro" id="IPR050180">
    <property type="entry name" value="RNR_Ribonuclease"/>
</dbReference>
<name>A0ABU2BN87_9MICC</name>
<keyword evidence="3" id="KW-1185">Reference proteome</keyword>
<dbReference type="SUPFAM" id="SSF50249">
    <property type="entry name" value="Nucleic acid-binding proteins"/>
    <property type="match status" value="1"/>
</dbReference>
<sequence length="483" mass="52550">MIHQSIALTPEARSTALAQALQALETEFALRSEFPPEVLAEARRAIADFERPAIDRREIELVTIDPATSTDLDQAVHLARNGDGYMVHYAIADVPGFVALGGSLDAETRLRGQTVYLPHRRISLHPESISEDAGSLLPGQDRSAYLWAFTLDAGGSVTHTALERAIVRSREKLNYVDVQAALDDGTASAMLQLLREIGLKRIELERARGGASLRIPSQEVECVDGTYVIVADAPLPVEDWNAQISLMTGMEAARIMLQAKVGLLRTMPPPAEKDIRIFRLQAKALGTVWEPEQPYGEFLRSLDLADPRQLALMHQATSLFRGATYTVLDGEVPEDIVQAAIAAPYAHTTAPLRRLVDRFALLICSYAVHGQEVPAGVREVLPQLPDLMNTSNRIVNNVERAAVDTVEAASLAHRVGERFAAVTITGTEDSGNGNHRTGGTLQVKDPAVMARFEGTAEAGMQVEAELVHADMASRKVLFRIVGP</sequence>
<evidence type="ECO:0000313" key="3">
    <source>
        <dbReference type="Proteomes" id="UP001183817"/>
    </source>
</evidence>
<reference evidence="2 3" key="1">
    <citation type="submission" date="2023-07" db="EMBL/GenBank/DDBJ databases">
        <title>Sequencing the genomes of 1000 actinobacteria strains.</title>
        <authorList>
            <person name="Klenk H.-P."/>
        </authorList>
    </citation>
    <scope>NUCLEOTIDE SEQUENCE [LARGE SCALE GENOMIC DNA]</scope>
    <source>
        <strain evidence="2 3">DSM 20167</strain>
    </source>
</reference>
<dbReference type="InterPro" id="IPR012340">
    <property type="entry name" value="NA-bd_OB-fold"/>
</dbReference>
<dbReference type="PANTHER" id="PTHR23355:SF9">
    <property type="entry name" value="DIS3-LIKE EXONUCLEASE 2"/>
    <property type="match status" value="1"/>
</dbReference>
<dbReference type="InterPro" id="IPR001900">
    <property type="entry name" value="RNase_II/R"/>
</dbReference>
<proteinExistence type="predicted"/>
<accession>A0ABU2BN87</accession>
<feature type="domain" description="RNB" evidence="1">
    <location>
        <begin position="53"/>
        <end position="370"/>
    </location>
</feature>
<evidence type="ECO:0000313" key="2">
    <source>
        <dbReference type="EMBL" id="MDR7360115.1"/>
    </source>
</evidence>
<dbReference type="Pfam" id="PF18614">
    <property type="entry name" value="RNase_II_C_S1"/>
    <property type="match status" value="1"/>
</dbReference>
<gene>
    <name evidence="2" type="ORF">J2S64_003806</name>
</gene>
<dbReference type="Proteomes" id="UP001183817">
    <property type="component" value="Unassembled WGS sequence"/>
</dbReference>
<comment type="caution">
    <text evidence="2">The sequence shown here is derived from an EMBL/GenBank/DDBJ whole genome shotgun (WGS) entry which is preliminary data.</text>
</comment>
<evidence type="ECO:0000259" key="1">
    <source>
        <dbReference type="SMART" id="SM00955"/>
    </source>
</evidence>
<dbReference type="PANTHER" id="PTHR23355">
    <property type="entry name" value="RIBONUCLEASE"/>
    <property type="match status" value="1"/>
</dbReference>
<dbReference type="EMBL" id="JAVDYI010000001">
    <property type="protein sequence ID" value="MDR7360115.1"/>
    <property type="molecule type" value="Genomic_DNA"/>
</dbReference>
<organism evidence="2 3">
    <name type="scientific">Paeniglutamicibacter sulfureus</name>
    <dbReference type="NCBI Taxonomy" id="43666"/>
    <lineage>
        <taxon>Bacteria</taxon>
        <taxon>Bacillati</taxon>
        <taxon>Actinomycetota</taxon>
        <taxon>Actinomycetes</taxon>
        <taxon>Micrococcales</taxon>
        <taxon>Micrococcaceae</taxon>
        <taxon>Paeniglutamicibacter</taxon>
    </lineage>
</organism>
<dbReference type="RefSeq" id="WP_302265563.1">
    <property type="nucleotide sequence ID" value="NZ_BAAAWO010000001.1"/>
</dbReference>
<dbReference type="InterPro" id="IPR040596">
    <property type="entry name" value="RNase_II_C_S1"/>
</dbReference>
<protein>
    <submittedName>
        <fullName evidence="2">Exoribonuclease R</fullName>
    </submittedName>
</protein>
<dbReference type="SMART" id="SM00955">
    <property type="entry name" value="RNB"/>
    <property type="match status" value="1"/>
</dbReference>
<dbReference type="Pfam" id="PF00773">
    <property type="entry name" value="RNB"/>
    <property type="match status" value="1"/>
</dbReference>